<dbReference type="SUPFAM" id="SSF46689">
    <property type="entry name" value="Homeodomain-like"/>
    <property type="match status" value="1"/>
</dbReference>
<keyword evidence="3" id="KW-0804">Transcription</keyword>
<comment type="caution">
    <text evidence="6">The sequence shown here is derived from an EMBL/GenBank/DDBJ whole genome shotgun (WGS) entry which is preliminary data.</text>
</comment>
<dbReference type="PANTHER" id="PTHR30055">
    <property type="entry name" value="HTH-TYPE TRANSCRIPTIONAL REGULATOR RUTR"/>
    <property type="match status" value="1"/>
</dbReference>
<evidence type="ECO:0000256" key="4">
    <source>
        <dbReference type="PROSITE-ProRule" id="PRU00335"/>
    </source>
</evidence>
<dbReference type="InterPro" id="IPR050109">
    <property type="entry name" value="HTH-type_TetR-like_transc_reg"/>
</dbReference>
<dbReference type="InterPro" id="IPR009057">
    <property type="entry name" value="Homeodomain-like_sf"/>
</dbReference>
<feature type="domain" description="HTH tetR-type" evidence="5">
    <location>
        <begin position="8"/>
        <end position="68"/>
    </location>
</feature>
<dbReference type="PROSITE" id="PS50977">
    <property type="entry name" value="HTH_TETR_2"/>
    <property type="match status" value="1"/>
</dbReference>
<dbReference type="RefSeq" id="WP_148768076.1">
    <property type="nucleotide sequence ID" value="NZ_VSRQ01000013.1"/>
</dbReference>
<dbReference type="Gene3D" id="1.10.357.10">
    <property type="entry name" value="Tetracycline Repressor, domain 2"/>
    <property type="match status" value="1"/>
</dbReference>
<evidence type="ECO:0000313" key="7">
    <source>
        <dbReference type="Proteomes" id="UP000323505"/>
    </source>
</evidence>
<keyword evidence="1" id="KW-0805">Transcription regulation</keyword>
<feature type="DNA-binding region" description="H-T-H motif" evidence="4">
    <location>
        <begin position="31"/>
        <end position="50"/>
    </location>
</feature>
<keyword evidence="2 4" id="KW-0238">DNA-binding</keyword>
<gene>
    <name evidence="6" type="ORF">FXF68_40220</name>
</gene>
<dbReference type="Pfam" id="PF00440">
    <property type="entry name" value="TetR_N"/>
    <property type="match status" value="1"/>
</dbReference>
<sequence length="203" mass="21963">MGRPKNQRARRRQIADAARRIMLTHGSDGLRIRQIAGEAGLSAGSILYYFPDMDDLVIAVYEHAVERFSTRRREAAEGISDPSERLAAFIEQGLATGPDDEEVYLLHVAIGAFDRNPAIKILDRVLFDRQVAVYEAVLEAGEASGAFTLAGTSQEVARTLVALEDSLNSHIVTGNPAITRDVALGLVSAYARLATGVALRSVT</sequence>
<evidence type="ECO:0000313" key="6">
    <source>
        <dbReference type="EMBL" id="TYK43105.1"/>
    </source>
</evidence>
<dbReference type="Proteomes" id="UP000323505">
    <property type="component" value="Unassembled WGS sequence"/>
</dbReference>
<protein>
    <submittedName>
        <fullName evidence="6">TetR family transcriptional regulator</fullName>
    </submittedName>
</protein>
<dbReference type="PANTHER" id="PTHR30055:SF234">
    <property type="entry name" value="HTH-TYPE TRANSCRIPTIONAL REGULATOR BETI"/>
    <property type="match status" value="1"/>
</dbReference>
<evidence type="ECO:0000259" key="5">
    <source>
        <dbReference type="PROSITE" id="PS50977"/>
    </source>
</evidence>
<evidence type="ECO:0000256" key="1">
    <source>
        <dbReference type="ARBA" id="ARBA00023015"/>
    </source>
</evidence>
<proteinExistence type="predicted"/>
<name>A0A5D3F6Y3_9ACTN</name>
<organism evidence="6 7">
    <name type="scientific">Actinomadura decatromicini</name>
    <dbReference type="NCBI Taxonomy" id="2604572"/>
    <lineage>
        <taxon>Bacteria</taxon>
        <taxon>Bacillati</taxon>
        <taxon>Actinomycetota</taxon>
        <taxon>Actinomycetes</taxon>
        <taxon>Streptosporangiales</taxon>
        <taxon>Thermomonosporaceae</taxon>
        <taxon>Actinomadura</taxon>
    </lineage>
</organism>
<dbReference type="AlphaFoldDB" id="A0A5D3F6Y3"/>
<dbReference type="EMBL" id="VSRQ01000013">
    <property type="protein sequence ID" value="TYK43105.1"/>
    <property type="molecule type" value="Genomic_DNA"/>
</dbReference>
<evidence type="ECO:0000256" key="3">
    <source>
        <dbReference type="ARBA" id="ARBA00023163"/>
    </source>
</evidence>
<dbReference type="GO" id="GO:0003700">
    <property type="term" value="F:DNA-binding transcription factor activity"/>
    <property type="evidence" value="ECO:0007669"/>
    <property type="project" value="TreeGrafter"/>
</dbReference>
<accession>A0A5D3F6Y3</accession>
<keyword evidence="7" id="KW-1185">Reference proteome</keyword>
<dbReference type="GO" id="GO:0000976">
    <property type="term" value="F:transcription cis-regulatory region binding"/>
    <property type="evidence" value="ECO:0007669"/>
    <property type="project" value="TreeGrafter"/>
</dbReference>
<dbReference type="InterPro" id="IPR036271">
    <property type="entry name" value="Tet_transcr_reg_TetR-rel_C_sf"/>
</dbReference>
<dbReference type="SUPFAM" id="SSF48498">
    <property type="entry name" value="Tetracyclin repressor-like, C-terminal domain"/>
    <property type="match status" value="1"/>
</dbReference>
<dbReference type="InterPro" id="IPR001647">
    <property type="entry name" value="HTH_TetR"/>
</dbReference>
<evidence type="ECO:0000256" key="2">
    <source>
        <dbReference type="ARBA" id="ARBA00023125"/>
    </source>
</evidence>
<reference evidence="6 7" key="1">
    <citation type="submission" date="2019-08" db="EMBL/GenBank/DDBJ databases">
        <title>Actinomadura sp. nov. CYP1-5 isolated from mountain soil.</title>
        <authorList>
            <person name="Songsumanus A."/>
            <person name="Kuncharoen N."/>
            <person name="Kudo T."/>
            <person name="Yuki M."/>
            <person name="Igarashi Y."/>
            <person name="Tanasupawat S."/>
        </authorList>
    </citation>
    <scope>NUCLEOTIDE SEQUENCE [LARGE SCALE GENOMIC DNA]</scope>
    <source>
        <strain evidence="6 7">CYP1-5</strain>
    </source>
</reference>